<evidence type="ECO:0000256" key="1">
    <source>
        <dbReference type="SAM" id="MobiDB-lite"/>
    </source>
</evidence>
<organism evidence="2 3">
    <name type="scientific">Priapulus caudatus</name>
    <name type="common">Priapulid worm</name>
    <dbReference type="NCBI Taxonomy" id="37621"/>
    <lineage>
        <taxon>Eukaryota</taxon>
        <taxon>Metazoa</taxon>
        <taxon>Ecdysozoa</taxon>
        <taxon>Scalidophora</taxon>
        <taxon>Priapulida</taxon>
        <taxon>Priapulimorpha</taxon>
        <taxon>Priapulimorphida</taxon>
        <taxon>Priapulidae</taxon>
        <taxon>Priapulus</taxon>
    </lineage>
</organism>
<feature type="region of interest" description="Disordered" evidence="1">
    <location>
        <begin position="1"/>
        <end position="22"/>
    </location>
</feature>
<feature type="compositionally biased region" description="Acidic residues" evidence="1">
    <location>
        <begin position="84"/>
        <end position="104"/>
    </location>
</feature>
<evidence type="ECO:0000313" key="2">
    <source>
        <dbReference type="Proteomes" id="UP000695022"/>
    </source>
</evidence>
<dbReference type="Proteomes" id="UP000695022">
    <property type="component" value="Unplaced"/>
</dbReference>
<dbReference type="InterPro" id="IPR039353">
    <property type="entry name" value="TF_Adf1"/>
</dbReference>
<dbReference type="GeneID" id="106807880"/>
<name>A0ABM1E0Y7_PRICU</name>
<dbReference type="PANTHER" id="PTHR12243:SF67">
    <property type="entry name" value="COREPRESSOR OF PANGOLIN, ISOFORM A-RELATED"/>
    <property type="match status" value="1"/>
</dbReference>
<feature type="region of interest" description="Disordered" evidence="1">
    <location>
        <begin position="77"/>
        <end position="157"/>
    </location>
</feature>
<sequence length="280" mass="31782">MQTEVVRTKNFHNGAAPKTGTSVQEVNKRINTLRTQYSRLVKPGKSGSCAAAKTERQKWLLTTLSFLEPHVKKRNSFSNFQQTTEDDSEEENVTPDEVQEEVENENTQFTTLENPPTPPSVSDNSSCTTENKEQACDIDTPTTTRRQSKKRGRDSIDSVQKAELDLLSSMKAILAKHQEEPEDELSVFGKFIIKQLREINDESMRLMVMNEIQQACFRGRMSGCNSGRSFSFYNQHAPQNQVYPNVEPHPQPSTCTNNGPYQHPAHDNATFINDNFIKHE</sequence>
<accession>A0ABM1E0Y7</accession>
<keyword evidence="2" id="KW-1185">Reference proteome</keyword>
<evidence type="ECO:0000313" key="3">
    <source>
        <dbReference type="RefSeq" id="XP_014665858.1"/>
    </source>
</evidence>
<dbReference type="RefSeq" id="XP_014665858.1">
    <property type="nucleotide sequence ID" value="XM_014810372.1"/>
</dbReference>
<reference evidence="3" key="1">
    <citation type="submission" date="2025-08" db="UniProtKB">
        <authorList>
            <consortium name="RefSeq"/>
        </authorList>
    </citation>
    <scope>IDENTIFICATION</scope>
</reference>
<proteinExistence type="predicted"/>
<feature type="compositionally biased region" description="Polar residues" evidence="1">
    <location>
        <begin position="120"/>
        <end position="129"/>
    </location>
</feature>
<dbReference type="PANTHER" id="PTHR12243">
    <property type="entry name" value="MADF DOMAIN TRANSCRIPTION FACTOR"/>
    <property type="match status" value="1"/>
</dbReference>
<gene>
    <name evidence="3" type="primary">LOC106807880</name>
</gene>
<protein>
    <submittedName>
        <fullName evidence="3">Uncharacterized protein LOC106807880 isoform X1</fullName>
    </submittedName>
</protein>